<reference evidence="2" key="1">
    <citation type="journal article" date="2009" name="Insect Mol. Biol.">
        <title>Identification and isolation of cDNA clones encoding the abundant secreted proteins in the saliva proteome of Culicoides nubeculosus.</title>
        <authorList>
            <person name="Russell C.L."/>
            <person name="Heesom K.J."/>
            <person name="Arthur C.J."/>
            <person name="Helps C.R."/>
            <person name="Mellor P.S."/>
            <person name="Day M.J."/>
            <person name="Torsteinsdottir S."/>
            <person name="Bjoernsdottir T.S."/>
            <person name="Wilson A.D."/>
        </authorList>
    </citation>
    <scope>NUCLEOTIDE SEQUENCE</scope>
    <source>
        <tissue evidence="2">Salivary gland</tissue>
    </source>
</reference>
<evidence type="ECO:0000313" key="2">
    <source>
        <dbReference type="EMBL" id="ACM40921.1"/>
    </source>
</evidence>
<keyword evidence="1" id="KW-0732">Signal</keyword>
<feature type="signal peptide" evidence="1">
    <location>
        <begin position="1"/>
        <end position="19"/>
    </location>
</feature>
<name>B9URM4_CULNU</name>
<organism evidence="2">
    <name type="scientific">Culicoides nubeculosus</name>
    <name type="common">Biting midge</name>
    <dbReference type="NCBI Taxonomy" id="144565"/>
    <lineage>
        <taxon>Eukaryota</taxon>
        <taxon>Metazoa</taxon>
        <taxon>Ecdysozoa</taxon>
        <taxon>Arthropoda</taxon>
        <taxon>Hexapoda</taxon>
        <taxon>Insecta</taxon>
        <taxon>Pterygota</taxon>
        <taxon>Neoptera</taxon>
        <taxon>Endopterygota</taxon>
        <taxon>Diptera</taxon>
        <taxon>Nematocera</taxon>
        <taxon>Chironomoidea</taxon>
        <taxon>Ceratopogonidae</taxon>
        <taxon>Ceratopogoninae</taxon>
        <taxon>Culicoides</taxon>
        <taxon>Monoculicoides</taxon>
    </lineage>
</organism>
<protein>
    <submittedName>
        <fullName evidence="2">Secreted salivary protein</fullName>
    </submittedName>
</protein>
<dbReference type="AlphaFoldDB" id="B9URM4"/>
<sequence length="84" mass="9398">MHLKLIVTLVVILATLAIAEEKPTNGTDVEAAGALTCSEYDDGGPTTCWANRKRDRDARCARCGGRTWQYSKIFFKCYCCYCPR</sequence>
<dbReference type="EMBL" id="EU978932">
    <property type="protein sequence ID" value="ACM40921.1"/>
    <property type="molecule type" value="mRNA"/>
</dbReference>
<accession>B9URM4</accession>
<proteinExistence type="evidence at transcript level"/>
<evidence type="ECO:0000256" key="1">
    <source>
        <dbReference type="SAM" id="SignalP"/>
    </source>
</evidence>
<feature type="chain" id="PRO_5002893058" evidence="1">
    <location>
        <begin position="20"/>
        <end position="84"/>
    </location>
</feature>